<dbReference type="InterPro" id="IPR002347">
    <property type="entry name" value="SDR_fam"/>
</dbReference>
<dbReference type="EMBL" id="FORH01000002">
    <property type="protein sequence ID" value="SFJ21495.1"/>
    <property type="molecule type" value="Genomic_DNA"/>
</dbReference>
<dbReference type="RefSeq" id="WP_090059948.1">
    <property type="nucleotide sequence ID" value="NZ_FORH01000002.1"/>
</dbReference>
<proteinExistence type="inferred from homology"/>
<keyword evidence="4" id="KW-1185">Reference proteome</keyword>
<comment type="similarity">
    <text evidence="1">Belongs to the short-chain dehydrogenases/reductases (SDR) family.</text>
</comment>
<accession>A0A1I3PIY2</accession>
<protein>
    <submittedName>
        <fullName evidence="3">Short-chain dehydrogenase</fullName>
    </submittedName>
</protein>
<dbReference type="STRING" id="588602.SAMN04487991_1697"/>
<evidence type="ECO:0000256" key="2">
    <source>
        <dbReference type="ARBA" id="ARBA00023002"/>
    </source>
</evidence>
<dbReference type="InterPro" id="IPR020904">
    <property type="entry name" value="Sc_DH/Rdtase_CS"/>
</dbReference>
<dbReference type="PROSITE" id="PS00061">
    <property type="entry name" value="ADH_SHORT"/>
    <property type="match status" value="1"/>
</dbReference>
<gene>
    <name evidence="3" type="ORF">SAMN04487991_1697</name>
</gene>
<dbReference type="GO" id="GO:0016020">
    <property type="term" value="C:membrane"/>
    <property type="evidence" value="ECO:0007669"/>
    <property type="project" value="TreeGrafter"/>
</dbReference>
<dbReference type="AlphaFoldDB" id="A0A1I3PIY2"/>
<reference evidence="4" key="1">
    <citation type="submission" date="2016-10" db="EMBL/GenBank/DDBJ databases">
        <authorList>
            <person name="Varghese N."/>
            <person name="Submissions S."/>
        </authorList>
    </citation>
    <scope>NUCLEOTIDE SEQUENCE [LARGE SCALE GENOMIC DNA]</scope>
    <source>
        <strain evidence="4">DSM 26471</strain>
    </source>
</reference>
<dbReference type="Gene3D" id="3.40.50.720">
    <property type="entry name" value="NAD(P)-binding Rossmann-like Domain"/>
    <property type="match status" value="1"/>
</dbReference>
<dbReference type="InterPro" id="IPR036291">
    <property type="entry name" value="NAD(P)-bd_dom_sf"/>
</dbReference>
<dbReference type="SUPFAM" id="SSF51735">
    <property type="entry name" value="NAD(P)-binding Rossmann-fold domains"/>
    <property type="match status" value="1"/>
</dbReference>
<name>A0A1I3PIY2_9RHOB</name>
<organism evidence="3 4">
    <name type="scientific">Celeribacter neptunius</name>
    <dbReference type="NCBI Taxonomy" id="588602"/>
    <lineage>
        <taxon>Bacteria</taxon>
        <taxon>Pseudomonadati</taxon>
        <taxon>Pseudomonadota</taxon>
        <taxon>Alphaproteobacteria</taxon>
        <taxon>Rhodobacterales</taxon>
        <taxon>Roseobacteraceae</taxon>
        <taxon>Celeribacter</taxon>
    </lineage>
</organism>
<dbReference type="PRINTS" id="PR00081">
    <property type="entry name" value="GDHRDH"/>
</dbReference>
<dbReference type="Pfam" id="PF00106">
    <property type="entry name" value="adh_short"/>
    <property type="match status" value="1"/>
</dbReference>
<evidence type="ECO:0000256" key="1">
    <source>
        <dbReference type="ARBA" id="ARBA00006484"/>
    </source>
</evidence>
<dbReference type="Proteomes" id="UP000199630">
    <property type="component" value="Unassembled WGS sequence"/>
</dbReference>
<dbReference type="PANTHER" id="PTHR44196:SF1">
    <property type="entry name" value="DEHYDROGENASE_REDUCTASE SDR FAMILY MEMBER 7B"/>
    <property type="match status" value="1"/>
</dbReference>
<dbReference type="PANTHER" id="PTHR44196">
    <property type="entry name" value="DEHYDROGENASE/REDUCTASE SDR FAMILY MEMBER 7B"/>
    <property type="match status" value="1"/>
</dbReference>
<sequence length="237" mass="25049">MTETRIALISGANRGIGAATAQRLFEAGWSLSLGMRNPAFPDWAKGIAGAEERIHLAPYDAADPESATIWAAGAMARFDRIDALVANAGIMIPKTVIEIEDDEMAQLLEINVQGPRRLAAACWDALGASGKGRVIILGSLSGKRIKSARSGAYSVSKFAAVGLAHALRHTGFEAGIRATAVCPGFVATDMAMALTDRAATAMTDPKDLARVIEMLIELPNEASTAEFCVNCQLEESF</sequence>
<keyword evidence="2" id="KW-0560">Oxidoreductase</keyword>
<evidence type="ECO:0000313" key="4">
    <source>
        <dbReference type="Proteomes" id="UP000199630"/>
    </source>
</evidence>
<evidence type="ECO:0000313" key="3">
    <source>
        <dbReference type="EMBL" id="SFJ21495.1"/>
    </source>
</evidence>
<dbReference type="OrthoDB" id="9792355at2"/>
<dbReference type="GO" id="GO:0016491">
    <property type="term" value="F:oxidoreductase activity"/>
    <property type="evidence" value="ECO:0007669"/>
    <property type="project" value="UniProtKB-KW"/>
</dbReference>